<evidence type="ECO:0000256" key="4">
    <source>
        <dbReference type="ARBA" id="ARBA00023163"/>
    </source>
</evidence>
<dbReference type="PANTHER" id="PTHR30537:SF35">
    <property type="entry name" value="TRANSCRIPTIONAL REGULATORY PROTEIN"/>
    <property type="match status" value="1"/>
</dbReference>
<evidence type="ECO:0000256" key="1">
    <source>
        <dbReference type="ARBA" id="ARBA00009437"/>
    </source>
</evidence>
<dbReference type="InterPro" id="IPR005119">
    <property type="entry name" value="LysR_subst-bd"/>
</dbReference>
<name>A0A1G6PWY3_9BURK</name>
<evidence type="ECO:0000313" key="8">
    <source>
        <dbReference type="Proteomes" id="UP000198781"/>
    </source>
</evidence>
<dbReference type="InterPro" id="IPR036388">
    <property type="entry name" value="WH-like_DNA-bd_sf"/>
</dbReference>
<dbReference type="PANTHER" id="PTHR30537">
    <property type="entry name" value="HTH-TYPE TRANSCRIPTIONAL REGULATOR"/>
    <property type="match status" value="1"/>
</dbReference>
<dbReference type="Pfam" id="PF00126">
    <property type="entry name" value="HTH_1"/>
    <property type="match status" value="1"/>
</dbReference>
<comment type="similarity">
    <text evidence="1">Belongs to the LysR transcriptional regulatory family.</text>
</comment>
<dbReference type="Pfam" id="PF03466">
    <property type="entry name" value="LysR_substrate"/>
    <property type="match status" value="1"/>
</dbReference>
<dbReference type="GO" id="GO:0006351">
    <property type="term" value="P:DNA-templated transcription"/>
    <property type="evidence" value="ECO:0007669"/>
    <property type="project" value="TreeGrafter"/>
</dbReference>
<dbReference type="Proteomes" id="UP000198781">
    <property type="component" value="Unassembled WGS sequence"/>
</dbReference>
<dbReference type="AlphaFoldDB" id="A0A1G6PWY3"/>
<dbReference type="FunFam" id="3.40.190.290:FF:000001">
    <property type="entry name" value="Transcriptional regulator, LysR family"/>
    <property type="match status" value="1"/>
</dbReference>
<keyword evidence="2" id="KW-0805">Transcription regulation</keyword>
<keyword evidence="3 7" id="KW-0238">DNA-binding</keyword>
<dbReference type="STRING" id="187868.SAMN05192589_103364"/>
<keyword evidence="8" id="KW-1185">Reference proteome</keyword>
<protein>
    <submittedName>
        <fullName evidence="7">DNA-binding transcriptional regulator, LysR family</fullName>
    </submittedName>
</protein>
<dbReference type="Gene3D" id="1.10.10.10">
    <property type="entry name" value="Winged helix-like DNA-binding domain superfamily/Winged helix DNA-binding domain"/>
    <property type="match status" value="1"/>
</dbReference>
<dbReference type="EMBL" id="FMZC01000003">
    <property type="protein sequence ID" value="SDC84629.1"/>
    <property type="molecule type" value="Genomic_DNA"/>
</dbReference>
<evidence type="ECO:0000256" key="3">
    <source>
        <dbReference type="ARBA" id="ARBA00023125"/>
    </source>
</evidence>
<sequence>MDRLTAADVFVRIAERGSMTAAADSLDMSRAMVTRYLAQMEAWAGARLLHRTTRRLSLTAAGEQALARCRQLLELAGEMAVPVGDEAEVPRGLLRMASSQSLAQDVLSSAVAEFLRRHPLVAVDLHIDARPVNLVQERIDLAVRISNELDPNLIARPLGECASVVCAAPAYLAAHGTPRRAQDLATHNCLTYSYFGRSLWEFTHRGERIAVPVGGNLSANESQVLLAAALHGAGVTLQPIYSAAPLIAQGRLTALLPGYAPRALGVHGVYASRRQVPPALRAMLDFLVERFADPAHWSVGLAHPTAPGRGRSRSRADGGAAMLSKAVPAKAGAAKASPKPKAPRQVTPKARPAARAR</sequence>
<proteinExistence type="inferred from homology"/>
<organism evidence="7 8">
    <name type="scientific">Paracidovorax valerianellae</name>
    <dbReference type="NCBI Taxonomy" id="187868"/>
    <lineage>
        <taxon>Bacteria</taxon>
        <taxon>Pseudomonadati</taxon>
        <taxon>Pseudomonadota</taxon>
        <taxon>Betaproteobacteria</taxon>
        <taxon>Burkholderiales</taxon>
        <taxon>Comamonadaceae</taxon>
        <taxon>Paracidovorax</taxon>
    </lineage>
</organism>
<dbReference type="SUPFAM" id="SSF53850">
    <property type="entry name" value="Periplasmic binding protein-like II"/>
    <property type="match status" value="1"/>
</dbReference>
<dbReference type="InterPro" id="IPR000847">
    <property type="entry name" value="LysR_HTH_N"/>
</dbReference>
<dbReference type="InterPro" id="IPR036390">
    <property type="entry name" value="WH_DNA-bd_sf"/>
</dbReference>
<evidence type="ECO:0000256" key="5">
    <source>
        <dbReference type="SAM" id="MobiDB-lite"/>
    </source>
</evidence>
<dbReference type="Gene3D" id="3.40.190.290">
    <property type="match status" value="1"/>
</dbReference>
<dbReference type="GO" id="GO:0043565">
    <property type="term" value="F:sequence-specific DNA binding"/>
    <property type="evidence" value="ECO:0007669"/>
    <property type="project" value="TreeGrafter"/>
</dbReference>
<evidence type="ECO:0000256" key="2">
    <source>
        <dbReference type="ARBA" id="ARBA00023015"/>
    </source>
</evidence>
<dbReference type="PROSITE" id="PS50931">
    <property type="entry name" value="HTH_LYSR"/>
    <property type="match status" value="1"/>
</dbReference>
<dbReference type="SUPFAM" id="SSF46785">
    <property type="entry name" value="Winged helix' DNA-binding domain"/>
    <property type="match status" value="1"/>
</dbReference>
<dbReference type="FunFam" id="1.10.10.10:FF:000001">
    <property type="entry name" value="LysR family transcriptional regulator"/>
    <property type="match status" value="1"/>
</dbReference>
<keyword evidence="4" id="KW-0804">Transcription</keyword>
<feature type="compositionally biased region" description="Low complexity" evidence="5">
    <location>
        <begin position="317"/>
        <end position="339"/>
    </location>
</feature>
<evidence type="ECO:0000259" key="6">
    <source>
        <dbReference type="PROSITE" id="PS50931"/>
    </source>
</evidence>
<feature type="domain" description="HTH lysR-type" evidence="6">
    <location>
        <begin position="1"/>
        <end position="59"/>
    </location>
</feature>
<dbReference type="CDD" id="cd08422">
    <property type="entry name" value="PBP2_CrgA_like"/>
    <property type="match status" value="1"/>
</dbReference>
<reference evidence="7 8" key="1">
    <citation type="submission" date="2016-10" db="EMBL/GenBank/DDBJ databases">
        <authorList>
            <person name="de Groot N.N."/>
        </authorList>
    </citation>
    <scope>NUCLEOTIDE SEQUENCE [LARGE SCALE GENOMIC DNA]</scope>
    <source>
        <strain evidence="7 8">DSM 16619</strain>
    </source>
</reference>
<dbReference type="InterPro" id="IPR058163">
    <property type="entry name" value="LysR-type_TF_proteobact-type"/>
</dbReference>
<dbReference type="GO" id="GO:0003700">
    <property type="term" value="F:DNA-binding transcription factor activity"/>
    <property type="evidence" value="ECO:0007669"/>
    <property type="project" value="InterPro"/>
</dbReference>
<feature type="region of interest" description="Disordered" evidence="5">
    <location>
        <begin position="300"/>
        <end position="357"/>
    </location>
</feature>
<evidence type="ECO:0000313" key="7">
    <source>
        <dbReference type="EMBL" id="SDC84629.1"/>
    </source>
</evidence>
<gene>
    <name evidence="7" type="ORF">SAMN05192589_103364</name>
</gene>
<accession>A0A1G6PWY3</accession>
<dbReference type="OrthoDB" id="9786526at2"/>